<sequence>MLLKLFGSRTNNPNPSFESIVVGEKPLILQIIHAGGVVERHYMAFPASSIIDKYPNFVLARPEIFRQPWDSIVPPEEILVPGQKYFLVPLRTVKKLRRRLRNPIPTSYEISNSNSLICQDKNTPIKSSLLVKPKPISCNRRVRYKGIDSKTPNAKGSRKKMIVRFAPSLTVIDETQGLDD</sequence>
<evidence type="ECO:0000313" key="2">
    <source>
        <dbReference type="Proteomes" id="UP001157418"/>
    </source>
</evidence>
<name>A0AAU9MDD8_9ASTR</name>
<comment type="caution">
    <text evidence="1">The sequence shown here is derived from an EMBL/GenBank/DDBJ whole genome shotgun (WGS) entry which is preliminary data.</text>
</comment>
<reference evidence="1 2" key="1">
    <citation type="submission" date="2022-01" db="EMBL/GenBank/DDBJ databases">
        <authorList>
            <person name="Xiong W."/>
            <person name="Schranz E."/>
        </authorList>
    </citation>
    <scope>NUCLEOTIDE SEQUENCE [LARGE SCALE GENOMIC DNA]</scope>
</reference>
<evidence type="ECO:0000313" key="1">
    <source>
        <dbReference type="EMBL" id="CAH1425844.1"/>
    </source>
</evidence>
<gene>
    <name evidence="1" type="ORF">LVIROSA_LOCUS12961</name>
</gene>
<dbReference type="EMBL" id="CAKMRJ010002223">
    <property type="protein sequence ID" value="CAH1425844.1"/>
    <property type="molecule type" value="Genomic_DNA"/>
</dbReference>
<protein>
    <submittedName>
        <fullName evidence="1">Uncharacterized protein</fullName>
    </submittedName>
</protein>
<dbReference type="AlphaFoldDB" id="A0AAU9MDD8"/>
<accession>A0AAU9MDD8</accession>
<dbReference type="Pfam" id="PF14009">
    <property type="entry name" value="PADRE"/>
    <property type="match status" value="1"/>
</dbReference>
<organism evidence="1 2">
    <name type="scientific">Lactuca virosa</name>
    <dbReference type="NCBI Taxonomy" id="75947"/>
    <lineage>
        <taxon>Eukaryota</taxon>
        <taxon>Viridiplantae</taxon>
        <taxon>Streptophyta</taxon>
        <taxon>Embryophyta</taxon>
        <taxon>Tracheophyta</taxon>
        <taxon>Spermatophyta</taxon>
        <taxon>Magnoliopsida</taxon>
        <taxon>eudicotyledons</taxon>
        <taxon>Gunneridae</taxon>
        <taxon>Pentapetalae</taxon>
        <taxon>asterids</taxon>
        <taxon>campanulids</taxon>
        <taxon>Asterales</taxon>
        <taxon>Asteraceae</taxon>
        <taxon>Cichorioideae</taxon>
        <taxon>Cichorieae</taxon>
        <taxon>Lactucinae</taxon>
        <taxon>Lactuca</taxon>
    </lineage>
</organism>
<keyword evidence="2" id="KW-1185">Reference proteome</keyword>
<dbReference type="Proteomes" id="UP001157418">
    <property type="component" value="Unassembled WGS sequence"/>
</dbReference>
<proteinExistence type="predicted"/>
<dbReference type="InterPro" id="IPR025322">
    <property type="entry name" value="PADRE_dom"/>
</dbReference>
<dbReference type="PANTHER" id="PTHR33052">
    <property type="entry name" value="DUF4228 DOMAIN PROTEIN-RELATED"/>
    <property type="match status" value="1"/>
</dbReference>